<accession>A0A0E0J9R9</accession>
<dbReference type="PANTHER" id="PTHR11614">
    <property type="entry name" value="PHOSPHOLIPASE-RELATED"/>
    <property type="match status" value="1"/>
</dbReference>
<dbReference type="InterPro" id="IPR029058">
    <property type="entry name" value="AB_hydrolase_fold"/>
</dbReference>
<reference evidence="2" key="1">
    <citation type="submission" date="2015-04" db="UniProtKB">
        <authorList>
            <consortium name="EnsemblPlants"/>
        </authorList>
    </citation>
    <scope>IDENTIFICATION</scope>
    <source>
        <strain evidence="2">SL10</strain>
    </source>
</reference>
<dbReference type="Proteomes" id="UP000006591">
    <property type="component" value="Chromosome 12"/>
</dbReference>
<reference evidence="2" key="2">
    <citation type="submission" date="2018-04" db="EMBL/GenBank/DDBJ databases">
        <title>OnivRS2 (Oryza nivara Reference Sequence Version 2).</title>
        <authorList>
            <person name="Zhang J."/>
            <person name="Kudrna D."/>
            <person name="Lee S."/>
            <person name="Talag J."/>
            <person name="Rajasekar S."/>
            <person name="Welchert J."/>
            <person name="Hsing Y.-I."/>
            <person name="Wing R.A."/>
        </authorList>
    </citation>
    <scope>NUCLEOTIDE SEQUENCE [LARGE SCALE GENOMIC DNA]</scope>
    <source>
        <strain evidence="2">SL10</strain>
    </source>
</reference>
<dbReference type="OMA" id="HFSNICE"/>
<feature type="domain" description="Serine aminopeptidase S33" evidence="1">
    <location>
        <begin position="14"/>
        <end position="252"/>
    </location>
</feature>
<name>A0A0E0J9R9_ORYNI</name>
<dbReference type="FunFam" id="3.40.50.1820:FF:000036">
    <property type="entry name" value="Alpha/beta-Hydrolases superfamily protein"/>
    <property type="match status" value="1"/>
</dbReference>
<dbReference type="PRINTS" id="PR00111">
    <property type="entry name" value="ABHYDROLASE"/>
</dbReference>
<dbReference type="InterPro" id="IPR051044">
    <property type="entry name" value="MAG_DAG_Lipase"/>
</dbReference>
<dbReference type="Gene3D" id="3.40.50.1820">
    <property type="entry name" value="alpha/beta hydrolase"/>
    <property type="match status" value="1"/>
</dbReference>
<protein>
    <recommendedName>
        <fullName evidence="1">Serine aminopeptidase S33 domain-containing protein</fullName>
    </recommendedName>
</protein>
<proteinExistence type="predicted"/>
<evidence type="ECO:0000313" key="2">
    <source>
        <dbReference type="EnsemblPlants" id="ONIVA12G10380.2"/>
    </source>
</evidence>
<dbReference type="AlphaFoldDB" id="A0A0E0J9R9"/>
<dbReference type="EnsemblPlants" id="ONIVA12G10380.2">
    <property type="protein sequence ID" value="ONIVA12G10380.2"/>
    <property type="gene ID" value="ONIVA12G10380"/>
</dbReference>
<organism evidence="2">
    <name type="scientific">Oryza nivara</name>
    <name type="common">Indian wild rice</name>
    <name type="synonym">Oryza sativa f. spontanea</name>
    <dbReference type="NCBI Taxonomy" id="4536"/>
    <lineage>
        <taxon>Eukaryota</taxon>
        <taxon>Viridiplantae</taxon>
        <taxon>Streptophyta</taxon>
        <taxon>Embryophyta</taxon>
        <taxon>Tracheophyta</taxon>
        <taxon>Spermatophyta</taxon>
        <taxon>Magnoliopsida</taxon>
        <taxon>Liliopsida</taxon>
        <taxon>Poales</taxon>
        <taxon>Poaceae</taxon>
        <taxon>BOP clade</taxon>
        <taxon>Oryzoideae</taxon>
        <taxon>Oryzeae</taxon>
        <taxon>Oryzinae</taxon>
        <taxon>Oryza</taxon>
    </lineage>
</organism>
<dbReference type="STRING" id="4536.A0A0E0J9R9"/>
<dbReference type="Pfam" id="PF12146">
    <property type="entry name" value="Hydrolase_4"/>
    <property type="match status" value="1"/>
</dbReference>
<dbReference type="SUPFAM" id="SSF53474">
    <property type="entry name" value="alpha/beta-Hydrolases"/>
    <property type="match status" value="1"/>
</dbReference>
<dbReference type="Gramene" id="ONIVA12G10380.2">
    <property type="protein sequence ID" value="ONIVA12G10380.2"/>
    <property type="gene ID" value="ONIVA12G10380"/>
</dbReference>
<evidence type="ECO:0000313" key="3">
    <source>
        <dbReference type="Proteomes" id="UP000006591"/>
    </source>
</evidence>
<sequence length="419" mass="47750">MKLFACQWSPLDHEPKALIFLCHGYAMECSISMRGTGVRLAKAGFTVHGLDYEGHGKSEGLQGYINSFDDVVVDCSNYFASVCERGECKGKKKFLLGESMGGAIVLMLHRKEPTNWDGAILVAPMCKIVEDMKPRPIVITILSKLSNVIPTWKIIPTEDVIDKAIKSEEWRQEVRNNPYCYKGRPRLKTGYELFMASLDIESTLDKVTLPFIIVHGGDDAVTDPSVSEELYTSAQSKDKTLKLYPGMCHALTSGEPASNIDIVFLDIIKWLDERKCSFWWKDGFVLQGPMVYLHSRHRISNLFSYAQKEDISFESFMQHQEITSNFHFPISTQALRELQELNELMATIQVSTLEDTWTYIWGTNLYQSKKVNSLFFAPIHPSPSLTVIWKSKCTIKIKVSFWLLLVDHLNIRGMMQRKP</sequence>
<dbReference type="eggNOG" id="KOG1455">
    <property type="taxonomic scope" value="Eukaryota"/>
</dbReference>
<dbReference type="InterPro" id="IPR022742">
    <property type="entry name" value="Hydrolase_4"/>
</dbReference>
<keyword evidence="3" id="KW-1185">Reference proteome</keyword>
<dbReference type="HOGENOM" id="CLU_748816_0_0_1"/>
<evidence type="ECO:0000259" key="1">
    <source>
        <dbReference type="Pfam" id="PF12146"/>
    </source>
</evidence>
<dbReference type="InterPro" id="IPR000073">
    <property type="entry name" value="AB_hydrolase_1"/>
</dbReference>